<dbReference type="Proteomes" id="UP000053688">
    <property type="component" value="Unassembled WGS sequence"/>
</dbReference>
<dbReference type="FunFam" id="2.30.30.30:FF:000003">
    <property type="entry name" value="Elongation factor P"/>
    <property type="match status" value="1"/>
</dbReference>
<dbReference type="eggNOG" id="COG0231">
    <property type="taxonomic scope" value="Bacteria"/>
</dbReference>
<keyword evidence="14" id="KW-1185">Reference proteome</keyword>
<dbReference type="SUPFAM" id="SSF50249">
    <property type="entry name" value="Nucleic acid-binding proteins"/>
    <property type="match status" value="2"/>
</dbReference>
<keyword evidence="7 8" id="KW-0379">Hydroxylation</keyword>
<keyword evidence="4 8" id="KW-0963">Cytoplasm</keyword>
<evidence type="ECO:0000256" key="6">
    <source>
        <dbReference type="ARBA" id="ARBA00022917"/>
    </source>
</evidence>
<dbReference type="InterPro" id="IPR011768">
    <property type="entry name" value="Transl_elongation_fac_P"/>
</dbReference>
<dbReference type="RefSeq" id="WP_016504153.1">
    <property type="nucleotide sequence ID" value="NZ_AMSD01000002.1"/>
</dbReference>
<dbReference type="Gene3D" id="2.40.50.140">
    <property type="entry name" value="Nucleic acid-binding proteins"/>
    <property type="match status" value="2"/>
</dbReference>
<comment type="similarity">
    <text evidence="3 8 10">Belongs to the elongation factor P family.</text>
</comment>
<organism evidence="13 14">
    <name type="scientific">Candidatus Photodesmus katoptron Akat1</name>
    <dbReference type="NCBI Taxonomy" id="1236703"/>
    <lineage>
        <taxon>Bacteria</taxon>
        <taxon>Pseudomonadati</taxon>
        <taxon>Pseudomonadota</taxon>
        <taxon>Gammaproteobacteria</taxon>
        <taxon>Vibrionales</taxon>
        <taxon>Vibrionaceae</taxon>
        <taxon>Candidatus Photodesmus</taxon>
    </lineage>
</organism>
<evidence type="ECO:0000256" key="7">
    <source>
        <dbReference type="ARBA" id="ARBA00023278"/>
    </source>
</evidence>
<dbReference type="InterPro" id="IPR001059">
    <property type="entry name" value="Transl_elong_P/YeiP_cen"/>
</dbReference>
<proteinExistence type="inferred from homology"/>
<dbReference type="SUPFAM" id="SSF50104">
    <property type="entry name" value="Translation proteins SH3-like domain"/>
    <property type="match status" value="1"/>
</dbReference>
<evidence type="ECO:0000256" key="8">
    <source>
        <dbReference type="HAMAP-Rule" id="MF_00141"/>
    </source>
</evidence>
<evidence type="ECO:0000256" key="1">
    <source>
        <dbReference type="ARBA" id="ARBA00004496"/>
    </source>
</evidence>
<reference evidence="13 14" key="1">
    <citation type="journal article" date="2014" name="Environ. Microbiol.">
        <title>Genomic signatures of obligate host dependence in the luminous bacterial symbiont of a vertebrate.</title>
        <authorList>
            <person name="Hendry T.A."/>
            <person name="de Wet J.R."/>
            <person name="Dunlap P.V."/>
        </authorList>
    </citation>
    <scope>NUCLEOTIDE SEQUENCE [LARGE SCALE GENOMIC DNA]</scope>
    <source>
        <strain evidence="13 14">Akat1</strain>
    </source>
</reference>
<dbReference type="CDD" id="cd05794">
    <property type="entry name" value="S1_EF-P_repeat_2"/>
    <property type="match status" value="1"/>
</dbReference>
<evidence type="ECO:0000256" key="3">
    <source>
        <dbReference type="ARBA" id="ARBA00009479"/>
    </source>
</evidence>
<dbReference type="InterPro" id="IPR014722">
    <property type="entry name" value="Rib_uL2_dom2"/>
</dbReference>
<dbReference type="EMBL" id="AMSD01000002">
    <property type="protein sequence ID" value="EPE37522.1"/>
    <property type="molecule type" value="Genomic_DNA"/>
</dbReference>
<dbReference type="PIRSF" id="PIRSF005901">
    <property type="entry name" value="EF-P"/>
    <property type="match status" value="1"/>
</dbReference>
<dbReference type="CDD" id="cd04470">
    <property type="entry name" value="S1_EF-P_repeat_1"/>
    <property type="match status" value="1"/>
</dbReference>
<dbReference type="FunFam" id="2.40.50.140:FF:000004">
    <property type="entry name" value="Elongation factor P"/>
    <property type="match status" value="1"/>
</dbReference>
<dbReference type="InterPro" id="IPR013852">
    <property type="entry name" value="Transl_elong_P/YeiP_CS"/>
</dbReference>
<dbReference type="InterPro" id="IPR015365">
    <property type="entry name" value="Elong-fact-P_C"/>
</dbReference>
<dbReference type="GO" id="GO:0043043">
    <property type="term" value="P:peptide biosynthetic process"/>
    <property type="evidence" value="ECO:0007669"/>
    <property type="project" value="InterPro"/>
</dbReference>
<comment type="subcellular location">
    <subcellularLocation>
        <location evidence="1 8">Cytoplasm</location>
    </subcellularLocation>
</comment>
<comment type="pathway">
    <text evidence="2 8">Protein biosynthesis; polypeptide chain elongation.</text>
</comment>
<dbReference type="InterPro" id="IPR008991">
    <property type="entry name" value="Translation_prot_SH3-like_sf"/>
</dbReference>
<dbReference type="InterPro" id="IPR012340">
    <property type="entry name" value="NA-bd_OB-fold"/>
</dbReference>
<accession>S3DGF1</accession>
<dbReference type="UniPathway" id="UPA00345"/>
<evidence type="ECO:0000256" key="5">
    <source>
        <dbReference type="ARBA" id="ARBA00022768"/>
    </source>
</evidence>
<comment type="PTM">
    <text evidence="8">May be beta-lysylated on the epsilon-amino group of Lys-34 by the combined action of EpmA and EpmB, and then hydroxylated on the C5 position of the same residue by EpmC (if this protein is present). Lysylation is critical for the stimulatory effect of EF-P on peptide-bond formation. The lysylation moiety may extend toward the peptidyltransferase center and stabilize the terminal 3-CCA end of the tRNA. Hydroxylation of the C5 position on Lys-34 may allow additional potential stabilizing hydrogen-bond interactions with the P-tRNA.</text>
</comment>
<evidence type="ECO:0000256" key="9">
    <source>
        <dbReference type="NCBIfam" id="TIGR00038"/>
    </source>
</evidence>
<dbReference type="PATRIC" id="fig|1236703.3.peg.857"/>
<gene>
    <name evidence="8 13" type="primary">efp</name>
    <name evidence="13" type="ORF">O1U_0826</name>
</gene>
<evidence type="ECO:0000313" key="13">
    <source>
        <dbReference type="EMBL" id="EPE37522.1"/>
    </source>
</evidence>
<dbReference type="Pfam" id="PF09285">
    <property type="entry name" value="Elong-fact-P_C"/>
    <property type="match status" value="1"/>
</dbReference>
<feature type="domain" description="Elongation factor P C-terminal" evidence="11">
    <location>
        <begin position="131"/>
        <end position="186"/>
    </location>
</feature>
<dbReference type="PANTHER" id="PTHR30053">
    <property type="entry name" value="ELONGATION FACTOR P"/>
    <property type="match status" value="1"/>
</dbReference>
<feature type="modified residue" description="N6-(3,6-diaminohexanoyl)-5-hydroxylysine" evidence="8">
    <location>
        <position position="34"/>
    </location>
</feature>
<dbReference type="STRING" id="28176.CF66_6003"/>
<dbReference type="Gene3D" id="2.30.30.30">
    <property type="match status" value="1"/>
</dbReference>
<feature type="domain" description="Translation elongation factor P/YeiP central" evidence="12">
    <location>
        <begin position="69"/>
        <end position="123"/>
    </location>
</feature>
<keyword evidence="6 8" id="KW-0648">Protein biosynthesis</keyword>
<dbReference type="GO" id="GO:0005829">
    <property type="term" value="C:cytosol"/>
    <property type="evidence" value="ECO:0007669"/>
    <property type="project" value="UniProtKB-ARBA"/>
</dbReference>
<name>S3DGF1_9GAMM</name>
<dbReference type="Pfam" id="PF01132">
    <property type="entry name" value="EFP"/>
    <property type="match status" value="1"/>
</dbReference>
<comment type="function">
    <text evidence="8">Involved in peptide bond synthesis. Alleviates ribosome stalling that occurs when 3 or more consecutive Pro residues or the sequence PPG is present in a protein, possibly by augmenting the peptidyl transferase activity of the ribosome. Modification of Lys-34 is required for alleviation.</text>
</comment>
<keyword evidence="5 8" id="KW-0251">Elongation factor</keyword>
<dbReference type="InterPro" id="IPR013185">
    <property type="entry name" value="Transl_elong_KOW-like"/>
</dbReference>
<protein>
    <recommendedName>
        <fullName evidence="8 9">Elongation factor P</fullName>
        <shortName evidence="8">EF-P</shortName>
    </recommendedName>
</protein>
<dbReference type="PROSITE" id="PS01275">
    <property type="entry name" value="EFP"/>
    <property type="match status" value="1"/>
</dbReference>
<dbReference type="InterPro" id="IPR020599">
    <property type="entry name" value="Transl_elong_fac_P/YeiP"/>
</dbReference>
<evidence type="ECO:0000259" key="11">
    <source>
        <dbReference type="SMART" id="SM00841"/>
    </source>
</evidence>
<dbReference type="GO" id="GO:0003746">
    <property type="term" value="F:translation elongation factor activity"/>
    <property type="evidence" value="ECO:0007669"/>
    <property type="project" value="UniProtKB-UniRule"/>
</dbReference>
<sequence length="190" mass="21379">MLMISTNEFKSGLKIILDNEPYVIIENEYVKSGKGQAFNRLKLRKLLSGRIIEKTFKSGDSVELADIKDVSLNYLYKDKEFYYFINTQTFEQISADIRSVGKSAKWLLENNKCMLTLWNGSPIAVMPENFVELRVIDTVPGLKGDTQGNGGKLATLETGAIIRVPLFIAIGEVIKVDTRKGEYISRTTKS</sequence>
<evidence type="ECO:0000256" key="10">
    <source>
        <dbReference type="RuleBase" id="RU004389"/>
    </source>
</evidence>
<dbReference type="Pfam" id="PF08207">
    <property type="entry name" value="EFP_N"/>
    <property type="match status" value="1"/>
</dbReference>
<dbReference type="SMART" id="SM01185">
    <property type="entry name" value="EFP"/>
    <property type="match status" value="1"/>
</dbReference>
<dbReference type="NCBIfam" id="TIGR00038">
    <property type="entry name" value="efp"/>
    <property type="match status" value="1"/>
</dbReference>
<dbReference type="FunFam" id="2.40.50.140:FF:000009">
    <property type="entry name" value="Elongation factor P"/>
    <property type="match status" value="1"/>
</dbReference>
<dbReference type="AlphaFoldDB" id="S3DGF1"/>
<evidence type="ECO:0000313" key="14">
    <source>
        <dbReference type="Proteomes" id="UP000053688"/>
    </source>
</evidence>
<evidence type="ECO:0000259" key="12">
    <source>
        <dbReference type="SMART" id="SM01185"/>
    </source>
</evidence>
<dbReference type="PANTHER" id="PTHR30053:SF12">
    <property type="entry name" value="ELONGATION FACTOR P (EF-P) FAMILY PROTEIN"/>
    <property type="match status" value="1"/>
</dbReference>
<comment type="caution">
    <text evidence="13">The sequence shown here is derived from an EMBL/GenBank/DDBJ whole genome shotgun (WGS) entry which is preliminary data.</text>
</comment>
<dbReference type="NCBIfam" id="NF001810">
    <property type="entry name" value="PRK00529.1"/>
    <property type="match status" value="1"/>
</dbReference>
<dbReference type="HAMAP" id="MF_00141">
    <property type="entry name" value="EF_P"/>
    <property type="match status" value="1"/>
</dbReference>
<evidence type="ECO:0000256" key="4">
    <source>
        <dbReference type="ARBA" id="ARBA00022490"/>
    </source>
</evidence>
<dbReference type="SMART" id="SM00841">
    <property type="entry name" value="Elong-fact-P_C"/>
    <property type="match status" value="1"/>
</dbReference>
<evidence type="ECO:0000256" key="2">
    <source>
        <dbReference type="ARBA" id="ARBA00004815"/>
    </source>
</evidence>